<organism evidence="4 5">
    <name type="scientific">Caballeronia glathei</name>
    <dbReference type="NCBI Taxonomy" id="60547"/>
    <lineage>
        <taxon>Bacteria</taxon>
        <taxon>Pseudomonadati</taxon>
        <taxon>Pseudomonadota</taxon>
        <taxon>Betaproteobacteria</taxon>
        <taxon>Burkholderiales</taxon>
        <taxon>Burkholderiaceae</taxon>
        <taxon>Caballeronia</taxon>
    </lineage>
</organism>
<dbReference type="Pfam" id="PF01546">
    <property type="entry name" value="Peptidase_M20"/>
    <property type="match status" value="1"/>
</dbReference>
<dbReference type="SUPFAM" id="SSF53187">
    <property type="entry name" value="Zn-dependent exopeptidases"/>
    <property type="match status" value="1"/>
</dbReference>
<feature type="binding site" evidence="2">
    <location>
        <position position="166"/>
    </location>
    <ligand>
        <name>Mn(2+)</name>
        <dbReference type="ChEBI" id="CHEBI:29035"/>
        <label>2</label>
    </ligand>
</feature>
<dbReference type="RefSeq" id="WP_035939521.1">
    <property type="nucleotide sequence ID" value="NZ_CADFFX010000001.1"/>
</dbReference>
<dbReference type="SUPFAM" id="SSF55031">
    <property type="entry name" value="Bacterial exopeptidase dimerisation domain"/>
    <property type="match status" value="1"/>
</dbReference>
<dbReference type="NCBIfam" id="TIGR01891">
    <property type="entry name" value="amidohydrolases"/>
    <property type="match status" value="1"/>
</dbReference>
<protein>
    <submittedName>
        <fullName evidence="4">Amidohydrolase</fullName>
    </submittedName>
</protein>
<dbReference type="Proteomes" id="UP000027466">
    <property type="component" value="Unassembled WGS sequence"/>
</dbReference>
<keyword evidence="5" id="KW-1185">Reference proteome</keyword>
<sequence length="393" mass="41329">MLSVEPVIPGIAAIAPEFVDVRRRIHANPELAFQETATSALVAQLLAEWGYDVHRGLGGTGVVGVLRHGGGARRIGLRADMDALPIEEATGLPYASATPKTMHACGHDGHTAMLLCAARYLAESRQFSGTLNVIFQPAEEGEGGARAMIEDGLFERFPCDAVFGLHNMPGFAAGDMSFCPGPGMASSDRVTITVRGHGGHGAMPHLARDPMPAVASIMLGLNSLVAREVDAQKPAVVSVGSVQAGDTHNVIPQTALMKLSVRALDAGVRALLQQRITALVHAQAAAYGCEADIDYELGYPVLVNHDEPTAFAADVAKKMLGAGRVNDAAAPLMGSEDFAYMLEVRPGSYAWIGNGTGSKGGCMVHNPGYDFNDDILAIGASYWVRLAEAYLAD</sequence>
<dbReference type="InterPro" id="IPR036264">
    <property type="entry name" value="Bact_exopeptidase_dim_dom"/>
</dbReference>
<feature type="binding site" evidence="2">
    <location>
        <position position="365"/>
    </location>
    <ligand>
        <name>Mn(2+)</name>
        <dbReference type="ChEBI" id="CHEBI:29035"/>
        <label>2</label>
    </ligand>
</feature>
<dbReference type="GO" id="GO:0046872">
    <property type="term" value="F:metal ion binding"/>
    <property type="evidence" value="ECO:0007669"/>
    <property type="project" value="UniProtKB-KW"/>
</dbReference>
<keyword evidence="1 4" id="KW-0378">Hydrolase</keyword>
<gene>
    <name evidence="4" type="ORF">BG61_16465</name>
</gene>
<dbReference type="AlphaFoldDB" id="A0A069PLC7"/>
<reference evidence="4 5" key="1">
    <citation type="submission" date="2014-03" db="EMBL/GenBank/DDBJ databases">
        <title>Draft Genome Sequences of Four Burkholderia Strains.</title>
        <authorList>
            <person name="Liu X.Y."/>
            <person name="Li C.X."/>
            <person name="Xu J.H."/>
        </authorList>
    </citation>
    <scope>NUCLEOTIDE SEQUENCE [LARGE SCALE GENOMIC DNA]</scope>
    <source>
        <strain evidence="4 5">DSM 50014</strain>
    </source>
</reference>
<evidence type="ECO:0000313" key="5">
    <source>
        <dbReference type="Proteomes" id="UP000027466"/>
    </source>
</evidence>
<comment type="cofactor">
    <cofactor evidence="2">
        <name>Mn(2+)</name>
        <dbReference type="ChEBI" id="CHEBI:29035"/>
    </cofactor>
    <text evidence="2">The Mn(2+) ion enhances activity.</text>
</comment>
<dbReference type="GO" id="GO:0019877">
    <property type="term" value="P:diaminopimelate biosynthetic process"/>
    <property type="evidence" value="ECO:0007669"/>
    <property type="project" value="UniProtKB-ARBA"/>
</dbReference>
<accession>A0A069PLC7</accession>
<feature type="binding site" evidence="2">
    <location>
        <position position="105"/>
    </location>
    <ligand>
        <name>Mn(2+)</name>
        <dbReference type="ChEBI" id="CHEBI:29035"/>
        <label>2</label>
    </ligand>
</feature>
<dbReference type="InterPro" id="IPR011650">
    <property type="entry name" value="Peptidase_M20_dimer"/>
</dbReference>
<dbReference type="PANTHER" id="PTHR11014">
    <property type="entry name" value="PEPTIDASE M20 FAMILY MEMBER"/>
    <property type="match status" value="1"/>
</dbReference>
<dbReference type="Gene3D" id="3.40.630.10">
    <property type="entry name" value="Zn peptidases"/>
    <property type="match status" value="1"/>
</dbReference>
<dbReference type="Pfam" id="PF07687">
    <property type="entry name" value="M20_dimer"/>
    <property type="match status" value="1"/>
</dbReference>
<proteinExistence type="predicted"/>
<evidence type="ECO:0000259" key="3">
    <source>
        <dbReference type="Pfam" id="PF07687"/>
    </source>
</evidence>
<dbReference type="InterPro" id="IPR002933">
    <property type="entry name" value="Peptidase_M20"/>
</dbReference>
<dbReference type="STRING" id="60547.GCA_000751215_06409"/>
<name>A0A069PLC7_9BURK</name>
<evidence type="ECO:0000256" key="2">
    <source>
        <dbReference type="PIRSR" id="PIRSR005962-1"/>
    </source>
</evidence>
<feature type="domain" description="Peptidase M20 dimerisation" evidence="3">
    <location>
        <begin position="189"/>
        <end position="285"/>
    </location>
</feature>
<keyword evidence="2" id="KW-0479">Metal-binding</keyword>
<keyword evidence="2" id="KW-0464">Manganese</keyword>
<feature type="binding site" evidence="2">
    <location>
        <position position="140"/>
    </location>
    <ligand>
        <name>Mn(2+)</name>
        <dbReference type="ChEBI" id="CHEBI:29035"/>
        <label>2</label>
    </ligand>
</feature>
<feature type="binding site" evidence="2">
    <location>
        <position position="107"/>
    </location>
    <ligand>
        <name>Mn(2+)</name>
        <dbReference type="ChEBI" id="CHEBI:29035"/>
        <label>2</label>
    </ligand>
</feature>
<dbReference type="Gene3D" id="3.30.70.360">
    <property type="match status" value="1"/>
</dbReference>
<dbReference type="PANTHER" id="PTHR11014:SF63">
    <property type="entry name" value="METALLOPEPTIDASE, PUTATIVE (AFU_ORTHOLOGUE AFUA_6G09600)-RELATED"/>
    <property type="match status" value="1"/>
</dbReference>
<dbReference type="GO" id="GO:0050118">
    <property type="term" value="F:N-acetyldiaminopimelate deacetylase activity"/>
    <property type="evidence" value="ECO:0007669"/>
    <property type="project" value="UniProtKB-ARBA"/>
</dbReference>
<dbReference type="FunFam" id="3.30.70.360:FF:000001">
    <property type="entry name" value="N-acetyldiaminopimelate deacetylase"/>
    <property type="match status" value="1"/>
</dbReference>
<evidence type="ECO:0000313" key="4">
    <source>
        <dbReference type="EMBL" id="KDR41508.1"/>
    </source>
</evidence>
<dbReference type="CDD" id="cd05666">
    <property type="entry name" value="M20_Acy1-like"/>
    <property type="match status" value="1"/>
</dbReference>
<evidence type="ECO:0000256" key="1">
    <source>
        <dbReference type="ARBA" id="ARBA00022801"/>
    </source>
</evidence>
<comment type="caution">
    <text evidence="4">The sequence shown here is derived from an EMBL/GenBank/DDBJ whole genome shotgun (WGS) entry which is preliminary data.</text>
</comment>
<dbReference type="InterPro" id="IPR017439">
    <property type="entry name" value="Amidohydrolase"/>
</dbReference>
<dbReference type="EMBL" id="JFHC01000026">
    <property type="protein sequence ID" value="KDR41508.1"/>
    <property type="molecule type" value="Genomic_DNA"/>
</dbReference>
<dbReference type="PIRSF" id="PIRSF005962">
    <property type="entry name" value="Pept_M20D_amidohydro"/>
    <property type="match status" value="1"/>
</dbReference>